<evidence type="ECO:0000256" key="1">
    <source>
        <dbReference type="SAM" id="MobiDB-lite"/>
    </source>
</evidence>
<feature type="region of interest" description="Disordered" evidence="1">
    <location>
        <begin position="1"/>
        <end position="59"/>
    </location>
</feature>
<reference evidence="2" key="1">
    <citation type="submission" date="2019-02" db="EMBL/GenBank/DDBJ databases">
        <authorList>
            <person name="Gruber-Vodicka R. H."/>
            <person name="Seah K. B. B."/>
        </authorList>
    </citation>
    <scope>NUCLEOTIDE SEQUENCE</scope>
    <source>
        <strain evidence="2">BECK_SA2B15</strain>
    </source>
</reference>
<sequence>MTRLATPMTRKASGESGQASPTGWRVALEGRFPCPSSNTKEPVAAKPEGKAEASGSLCW</sequence>
<protein>
    <submittedName>
        <fullName evidence="2">Uncharacterized protein</fullName>
    </submittedName>
</protein>
<dbReference type="EMBL" id="CAADFG010000008">
    <property type="protein sequence ID" value="VFJ88404.1"/>
    <property type="molecule type" value="Genomic_DNA"/>
</dbReference>
<evidence type="ECO:0000313" key="2">
    <source>
        <dbReference type="EMBL" id="VFJ88404.1"/>
    </source>
</evidence>
<accession>A0A450U8X1</accession>
<dbReference type="AlphaFoldDB" id="A0A450U8X1"/>
<name>A0A450U8X1_9GAMM</name>
<gene>
    <name evidence="2" type="ORF">BECKH772A_GA0070896_1000828</name>
</gene>
<organism evidence="2">
    <name type="scientific">Candidatus Kentrum eta</name>
    <dbReference type="NCBI Taxonomy" id="2126337"/>
    <lineage>
        <taxon>Bacteria</taxon>
        <taxon>Pseudomonadati</taxon>
        <taxon>Pseudomonadota</taxon>
        <taxon>Gammaproteobacteria</taxon>
        <taxon>Candidatus Kentrum</taxon>
    </lineage>
</organism>
<proteinExistence type="predicted"/>